<organism evidence="1">
    <name type="scientific">Myoviridae sp. ctRci5</name>
    <dbReference type="NCBI Taxonomy" id="2825105"/>
    <lineage>
        <taxon>Viruses</taxon>
        <taxon>Duplodnaviria</taxon>
        <taxon>Heunggongvirae</taxon>
        <taxon>Uroviricota</taxon>
        <taxon>Caudoviricetes</taxon>
    </lineage>
</organism>
<proteinExistence type="predicted"/>
<dbReference type="GO" id="GO:0016874">
    <property type="term" value="F:ligase activity"/>
    <property type="evidence" value="ECO:0007669"/>
    <property type="project" value="UniProtKB-KW"/>
</dbReference>
<evidence type="ECO:0000313" key="1">
    <source>
        <dbReference type="EMBL" id="DAG02336.1"/>
    </source>
</evidence>
<reference evidence="1" key="1">
    <citation type="journal article" date="2021" name="Proc. Natl. Acad. Sci. U.S.A.">
        <title>A Catalog of Tens of Thousands of Viruses from Human Metagenomes Reveals Hidden Associations with Chronic Diseases.</title>
        <authorList>
            <person name="Tisza M.J."/>
            <person name="Buck C.B."/>
        </authorList>
    </citation>
    <scope>NUCLEOTIDE SEQUENCE</scope>
    <source>
        <strain evidence="1">CtRci5</strain>
    </source>
</reference>
<protein>
    <submittedName>
        <fullName evidence="1">RimK-related lysine biosynthesis protein, Probable-dependent amine/thiol ligase family Amino-group</fullName>
    </submittedName>
</protein>
<keyword evidence="1" id="KW-0436">Ligase</keyword>
<name>A0A8S5V6F9_9CAUD</name>
<dbReference type="EMBL" id="BK016208">
    <property type="protein sequence ID" value="DAG02336.1"/>
    <property type="molecule type" value="Genomic_DNA"/>
</dbReference>
<sequence>MGIQKTEIYTYTCDRCGEEIERGEVFSGIRKTFGYFMDSTKDYQINVELQIPYQEKTVVCKDCALEILKQGIKTLEGDADLPP</sequence>
<accession>A0A8S5V6F9</accession>